<keyword evidence="1" id="KW-1185">Reference proteome</keyword>
<dbReference type="AlphaFoldDB" id="A0A915JIJ7"/>
<protein>
    <submittedName>
        <fullName evidence="2">Uncharacterized protein</fullName>
    </submittedName>
</protein>
<evidence type="ECO:0000313" key="1">
    <source>
        <dbReference type="Proteomes" id="UP000887565"/>
    </source>
</evidence>
<accession>A0A915JIJ7</accession>
<sequence length="75" mass="8711">MVEDSIIFRHPVVKQEKISASKKSWSNHKCETVIRFWVKVPVLSEQMVLVDPKVSTASKCFTKQFFLAIRFAVKK</sequence>
<dbReference type="WBParaSite" id="nRc.2.0.1.t25974-RA">
    <property type="protein sequence ID" value="nRc.2.0.1.t25974-RA"/>
    <property type="gene ID" value="nRc.2.0.1.g25974"/>
</dbReference>
<dbReference type="Proteomes" id="UP000887565">
    <property type="component" value="Unplaced"/>
</dbReference>
<reference evidence="2" key="1">
    <citation type="submission" date="2022-11" db="UniProtKB">
        <authorList>
            <consortium name="WormBaseParasite"/>
        </authorList>
    </citation>
    <scope>IDENTIFICATION</scope>
</reference>
<proteinExistence type="predicted"/>
<evidence type="ECO:0000313" key="2">
    <source>
        <dbReference type="WBParaSite" id="nRc.2.0.1.t25974-RA"/>
    </source>
</evidence>
<organism evidence="1 2">
    <name type="scientific">Romanomermis culicivorax</name>
    <name type="common">Nematode worm</name>
    <dbReference type="NCBI Taxonomy" id="13658"/>
    <lineage>
        <taxon>Eukaryota</taxon>
        <taxon>Metazoa</taxon>
        <taxon>Ecdysozoa</taxon>
        <taxon>Nematoda</taxon>
        <taxon>Enoplea</taxon>
        <taxon>Dorylaimia</taxon>
        <taxon>Mermithida</taxon>
        <taxon>Mermithoidea</taxon>
        <taxon>Mermithidae</taxon>
        <taxon>Romanomermis</taxon>
    </lineage>
</organism>
<name>A0A915JIJ7_ROMCU</name>